<dbReference type="SUPFAM" id="SSF110296">
    <property type="entry name" value="Oligoxyloglucan reducing end-specific cellobiohydrolase"/>
    <property type="match status" value="1"/>
</dbReference>
<dbReference type="PANTHER" id="PTHR43739">
    <property type="entry name" value="XYLOGLUCANASE (EUROFUNG)"/>
    <property type="match status" value="1"/>
</dbReference>
<proteinExistence type="predicted"/>
<gene>
    <name evidence="3" type="ORF">HH304_07555</name>
</gene>
<keyword evidence="3" id="KW-0378">Hydrolase</keyword>
<dbReference type="InterPro" id="IPR036278">
    <property type="entry name" value="Sialidase_sf"/>
</dbReference>
<organism evidence="3 4">
    <name type="scientific">Marinigracilibium pacificum</name>
    <dbReference type="NCBI Taxonomy" id="2729599"/>
    <lineage>
        <taxon>Bacteria</taxon>
        <taxon>Pseudomonadati</taxon>
        <taxon>Bacteroidota</taxon>
        <taxon>Cytophagia</taxon>
        <taxon>Cytophagales</taxon>
        <taxon>Flammeovirgaceae</taxon>
        <taxon>Marinigracilibium</taxon>
    </lineage>
</organism>
<evidence type="ECO:0000313" key="4">
    <source>
        <dbReference type="Proteomes" id="UP000559010"/>
    </source>
</evidence>
<dbReference type="Gene3D" id="2.130.10.10">
    <property type="entry name" value="YVTN repeat-like/Quinoprotein amine dehydrogenase"/>
    <property type="match status" value="4"/>
</dbReference>
<protein>
    <submittedName>
        <fullName evidence="3">Glycosyl hydrolase</fullName>
    </submittedName>
</protein>
<dbReference type="GO" id="GO:0010411">
    <property type="term" value="P:xyloglucan metabolic process"/>
    <property type="evidence" value="ECO:0007669"/>
    <property type="project" value="TreeGrafter"/>
</dbReference>
<keyword evidence="4" id="KW-1185">Reference proteome</keyword>
<dbReference type="SUPFAM" id="SSF50939">
    <property type="entry name" value="Sialidases"/>
    <property type="match status" value="1"/>
</dbReference>
<accession>A0A848J126</accession>
<dbReference type="InterPro" id="IPR015943">
    <property type="entry name" value="WD40/YVTN_repeat-like_dom_sf"/>
</dbReference>
<dbReference type="GO" id="GO:0016787">
    <property type="term" value="F:hydrolase activity"/>
    <property type="evidence" value="ECO:0007669"/>
    <property type="project" value="UniProtKB-KW"/>
</dbReference>
<feature type="domain" description="Sortilin N-terminal" evidence="2">
    <location>
        <begin position="70"/>
        <end position="188"/>
    </location>
</feature>
<comment type="caution">
    <text evidence="3">The sequence shown here is derived from an EMBL/GenBank/DDBJ whole genome shotgun (WGS) entry which is preliminary data.</text>
</comment>
<dbReference type="PANTHER" id="PTHR43739:SF5">
    <property type="entry name" value="EXO-ALPHA-SIALIDASE"/>
    <property type="match status" value="1"/>
</dbReference>
<evidence type="ECO:0000259" key="2">
    <source>
        <dbReference type="Pfam" id="PF15902"/>
    </source>
</evidence>
<dbReference type="EMBL" id="JABBNU010000004">
    <property type="protein sequence ID" value="NMM48250.1"/>
    <property type="molecule type" value="Genomic_DNA"/>
</dbReference>
<evidence type="ECO:0000256" key="1">
    <source>
        <dbReference type="ARBA" id="ARBA00022737"/>
    </source>
</evidence>
<dbReference type="InterPro" id="IPR052025">
    <property type="entry name" value="Xyloglucanase_GH74"/>
</dbReference>
<dbReference type="Proteomes" id="UP000559010">
    <property type="component" value="Unassembled WGS sequence"/>
</dbReference>
<dbReference type="RefSeq" id="WP_169679772.1">
    <property type="nucleotide sequence ID" value="NZ_JABBNU010000004.1"/>
</dbReference>
<name>A0A848J126_9BACT</name>
<dbReference type="CDD" id="cd15482">
    <property type="entry name" value="Sialidase_non-viral"/>
    <property type="match status" value="2"/>
</dbReference>
<reference evidence="3 4" key="1">
    <citation type="submission" date="2020-04" db="EMBL/GenBank/DDBJ databases">
        <title>Flammeovirgaceae bacterium KN852 isolated from deep sea.</title>
        <authorList>
            <person name="Zhang D.-C."/>
        </authorList>
    </citation>
    <scope>NUCLEOTIDE SEQUENCE [LARGE SCALE GENOMIC DNA]</scope>
    <source>
        <strain evidence="3 4">KN852</strain>
    </source>
</reference>
<dbReference type="Pfam" id="PF15902">
    <property type="entry name" value="Sortilin-Vps10"/>
    <property type="match status" value="2"/>
</dbReference>
<sequence length="1033" mass="115617">MNQISLRFLLLSFFILTSITSYGQESIDFIVLDAMTYRSIGPYRGGRSAAVTGVTGKPNLFYFGSTGGGVWKSTNGGNSWQNISDGFFGGSIGAVAVSEYDNNVIYVGGGEKTVRGNMSYGYGMWKSVDAGKTWKNIGLKNSRHIPRIKIHPKNPDIVYTAVLGNVFKPGVERGVYRSYNGGETWEKILYTNDRSGAVDLIMDPTNPRILYASTWNIQRTPYSLESGGPGSALWKSIDGGDNWIEISKNEGFAKGTLGIIGVTVSPVNNEIVYAIAESDDGGVFKSVNGGDTWEKVNDKRDLRQRAWYYTRIYADPQNADKVYVLNVQYHVSEDGGKTFSSHVAPHGDHHDLWIAPEDPSRMIIGDDGGAQISFDGGNSWSTYHNQPTAQFYRVTTDNHFPYRIYGAQQDNSTVRILHRTEGSSIDEDDWESTAGGESAHIAVDPENNEIVYGGSYGGFFTRYNHDTKQINFINVWPDNPMGYAAKDIKYRFQWNFPILFSPHDNNRLYTASQYLHVSTDEGKSWKTISPDLTRNDTSKMGASGGPITKDNTSVEYYGTVFAIAESQHEEGVIYTGSDDGLIYITRDGGENWKNITPVDMPEWLMVNSIEIDPFNEGGMYFAATGYKSGNFAPFIYKTDNYGKSWKKITTGISDEHFTRVVRADPMRKGLLYAGTESGMYISLNDGASWQPFQLNLPIVPITDLVIKNNNLIVATQGRSFWLIDDLTPIHQYKSDLTNKSIHIFEPKNAYQLGRSTSEKPIGKGENHPAGVMIYYYLKDDPDSLKGIQLSILDSKGDTIKTFSTVTQDKELKFEAKKGSNLFVWDMYYPSPEKFDGMILWGGGLSGPIATPGKYKAVLSSGVEFSETNFTILKDPRSDISDEDYQAKFNFITDCQSKLSETHLAIKSIRKTKKSIDDVLSTLSKEENKELFAYADSVVTSLDKIENELYQTKNRSPQDPLNYPIKMNNRLSALCNLAQYSDYPPTNQMYEFKAEITAEIDQQLKSLKEIFNTDIPELNKLINQSEYKPLNATY</sequence>
<dbReference type="InterPro" id="IPR031778">
    <property type="entry name" value="Sortilin_N"/>
</dbReference>
<evidence type="ECO:0000313" key="3">
    <source>
        <dbReference type="EMBL" id="NMM48250.1"/>
    </source>
</evidence>
<feature type="domain" description="Sortilin N-terminal" evidence="2">
    <location>
        <begin position="283"/>
        <end position="408"/>
    </location>
</feature>
<dbReference type="AlphaFoldDB" id="A0A848J126"/>
<keyword evidence="1" id="KW-0677">Repeat</keyword>